<feature type="transmembrane region" description="Helical" evidence="8">
    <location>
        <begin position="81"/>
        <end position="108"/>
    </location>
</feature>
<dbReference type="PANTHER" id="PTHR31563">
    <property type="entry name" value="ION CHANNEL POLLUX-RELATED"/>
    <property type="match status" value="1"/>
</dbReference>
<evidence type="ECO:0000259" key="10">
    <source>
        <dbReference type="PROSITE" id="PS51202"/>
    </source>
</evidence>
<dbReference type="Pfam" id="PF06241">
    <property type="entry name" value="Castor_Poll_mid"/>
    <property type="match status" value="1"/>
</dbReference>
<feature type="transmembrane region" description="Helical" evidence="8">
    <location>
        <begin position="21"/>
        <end position="46"/>
    </location>
</feature>
<dbReference type="InterPro" id="IPR036721">
    <property type="entry name" value="RCK_C_sf"/>
</dbReference>
<evidence type="ECO:0000256" key="1">
    <source>
        <dbReference type="ARBA" id="ARBA00004127"/>
    </source>
</evidence>
<name>A0ABV5S4C5_9ACTN</name>
<evidence type="ECO:0000256" key="8">
    <source>
        <dbReference type="SAM" id="Phobius"/>
    </source>
</evidence>
<evidence type="ECO:0000313" key="11">
    <source>
        <dbReference type="EMBL" id="MFB9626519.1"/>
    </source>
</evidence>
<feature type="domain" description="RCK N-terminal" evidence="9">
    <location>
        <begin position="125"/>
        <end position="264"/>
    </location>
</feature>
<dbReference type="Proteomes" id="UP001589532">
    <property type="component" value="Unassembled WGS sequence"/>
</dbReference>
<dbReference type="InterPro" id="IPR044849">
    <property type="entry name" value="CASTOR/POLLUX/SYM8-like"/>
</dbReference>
<evidence type="ECO:0000256" key="7">
    <source>
        <dbReference type="ARBA" id="ARBA00023136"/>
    </source>
</evidence>
<organism evidence="11 12">
    <name type="scientific">Nonomuraea helvata</name>
    <dbReference type="NCBI Taxonomy" id="37484"/>
    <lineage>
        <taxon>Bacteria</taxon>
        <taxon>Bacillati</taxon>
        <taxon>Actinomycetota</taxon>
        <taxon>Actinomycetes</taxon>
        <taxon>Streptosporangiales</taxon>
        <taxon>Streptosporangiaceae</taxon>
        <taxon>Nonomuraea</taxon>
    </lineage>
</organism>
<comment type="similarity">
    <text evidence="2">Belongs to the castor/pollux (TC 1.A.1.23) family.</text>
</comment>
<dbReference type="PROSITE" id="PS51202">
    <property type="entry name" value="RCK_C"/>
    <property type="match status" value="1"/>
</dbReference>
<keyword evidence="5 8" id="KW-1133">Transmembrane helix</keyword>
<dbReference type="EMBL" id="JBHMBW010000023">
    <property type="protein sequence ID" value="MFB9626519.1"/>
    <property type="molecule type" value="Genomic_DNA"/>
</dbReference>
<evidence type="ECO:0000256" key="2">
    <source>
        <dbReference type="ARBA" id="ARBA00008577"/>
    </source>
</evidence>
<evidence type="ECO:0000256" key="4">
    <source>
        <dbReference type="ARBA" id="ARBA00022692"/>
    </source>
</evidence>
<dbReference type="PANTHER" id="PTHR31563:SF10">
    <property type="entry name" value="ION CHANNEL POLLUX-RELATED"/>
    <property type="match status" value="1"/>
</dbReference>
<protein>
    <submittedName>
        <fullName evidence="11">Potassium transporter TrkA</fullName>
    </submittedName>
</protein>
<dbReference type="SUPFAM" id="SSF116726">
    <property type="entry name" value="TrkA C-terminal domain-like"/>
    <property type="match status" value="1"/>
</dbReference>
<comment type="subcellular location">
    <subcellularLocation>
        <location evidence="1">Endomembrane system</location>
        <topology evidence="1">Multi-pass membrane protein</topology>
    </subcellularLocation>
</comment>
<evidence type="ECO:0000256" key="5">
    <source>
        <dbReference type="ARBA" id="ARBA00022989"/>
    </source>
</evidence>
<dbReference type="PROSITE" id="PS51201">
    <property type="entry name" value="RCK_N"/>
    <property type="match status" value="1"/>
</dbReference>
<keyword evidence="7 8" id="KW-0472">Membrane</keyword>
<feature type="domain" description="RCK C-terminal" evidence="10">
    <location>
        <begin position="283"/>
        <end position="368"/>
    </location>
</feature>
<reference evidence="11 12" key="1">
    <citation type="submission" date="2024-09" db="EMBL/GenBank/DDBJ databases">
        <authorList>
            <person name="Sun Q."/>
            <person name="Mori K."/>
        </authorList>
    </citation>
    <scope>NUCLEOTIDE SEQUENCE [LARGE SCALE GENOMIC DNA]</scope>
    <source>
        <strain evidence="11 12">JCM 3143</strain>
    </source>
</reference>
<comment type="caution">
    <text evidence="11">The sequence shown here is derived from an EMBL/GenBank/DDBJ whole genome shotgun (WGS) entry which is preliminary data.</text>
</comment>
<dbReference type="InterPro" id="IPR003148">
    <property type="entry name" value="RCK_N"/>
</dbReference>
<dbReference type="InterPro" id="IPR006037">
    <property type="entry name" value="RCK_C"/>
</dbReference>
<keyword evidence="6" id="KW-0406">Ion transport</keyword>
<dbReference type="Gene3D" id="3.40.50.720">
    <property type="entry name" value="NAD(P)-binding Rossmann-like Domain"/>
    <property type="match status" value="2"/>
</dbReference>
<evidence type="ECO:0000256" key="6">
    <source>
        <dbReference type="ARBA" id="ARBA00023065"/>
    </source>
</evidence>
<keyword evidence="4 8" id="KW-0812">Transmembrane</keyword>
<evidence type="ECO:0000313" key="12">
    <source>
        <dbReference type="Proteomes" id="UP001589532"/>
    </source>
</evidence>
<keyword evidence="3" id="KW-0813">Transport</keyword>
<dbReference type="RefSeq" id="WP_345001052.1">
    <property type="nucleotide sequence ID" value="NZ_BAAAXV010000009.1"/>
</dbReference>
<dbReference type="InterPro" id="IPR010420">
    <property type="entry name" value="CASTOR/POLLUX/SYM8_dom"/>
</dbReference>
<evidence type="ECO:0000256" key="3">
    <source>
        <dbReference type="ARBA" id="ARBA00022448"/>
    </source>
</evidence>
<evidence type="ECO:0000259" key="9">
    <source>
        <dbReference type="PROSITE" id="PS51201"/>
    </source>
</evidence>
<gene>
    <name evidence="11" type="ORF">ACFFSA_25825</name>
</gene>
<sequence length="626" mass="68270">MATRRERLRYWFDNSMSRGTPALIGWLALVTVVMVVVFAALSVVLADDDVHNSWYEALWGSLMRAMDAGTMAGDNEASSPAFTVLGFVITIGGLLIVSSLVGVLTTGLDNKLTDLRKGRSRIVESGHTALIGWSDQIFTIIPELVEANASESRSCIAILGDRDKLEMEEELRARVGDTGKTRIVVRSGSPIEPTDLDLLSLDTARSVIVLSPQGEDSDAHVIKTLLGLTNRNWRRRRPPIIASVTDTDNLVAAELAGGGHAQVVDTDDIASRLIVQTSRQSGLSVVCTDLLDFGGDEIYMRPEPKLTGFPYGEALFAYETASLIGIRRGDGSVVLNPPMNTEIQPSDEMIVVAEDDSTIRLVRSFPPVVQQAIAHPVRQPAPPERTLLIGWNSRAPKIVAEMDQYVAPGSTLNIAADVMEDDDRLAQLKVGLRNLAVNVKECDTTSRITLEALEPGVFDHIIVLADDRLEGQHADSRTLVTLLHLRDLASRTGQRFPIVSEMNDDRNRRLAQVTKADDFVVSDKLISLLMTQLSENPHLGAVFRYLFDSDGSEIYLKPATDYVQPGVTVSFATLVASARMRGETAIGYRLQVESTSPPNYGVVLNPGKSEPVTLGPRDLVIVLAEN</sequence>
<proteinExistence type="inferred from homology"/>
<keyword evidence="12" id="KW-1185">Reference proteome</keyword>
<accession>A0ABV5S4C5</accession>